<dbReference type="AlphaFoldDB" id="A0A1I4KRE4"/>
<organism evidence="2 3">
    <name type="scientific">Pelosinus propionicus DSM 13327</name>
    <dbReference type="NCBI Taxonomy" id="1123291"/>
    <lineage>
        <taxon>Bacteria</taxon>
        <taxon>Bacillati</taxon>
        <taxon>Bacillota</taxon>
        <taxon>Negativicutes</taxon>
        <taxon>Selenomonadales</taxon>
        <taxon>Sporomusaceae</taxon>
        <taxon>Pelosinus</taxon>
    </lineage>
</organism>
<evidence type="ECO:0000313" key="2">
    <source>
        <dbReference type="EMBL" id="SFL81328.1"/>
    </source>
</evidence>
<reference evidence="3" key="1">
    <citation type="submission" date="2016-10" db="EMBL/GenBank/DDBJ databases">
        <authorList>
            <person name="Varghese N."/>
            <person name="Submissions S."/>
        </authorList>
    </citation>
    <scope>NUCLEOTIDE SEQUENCE [LARGE SCALE GENOMIC DNA]</scope>
    <source>
        <strain evidence="3">DSM 13327</strain>
    </source>
</reference>
<protein>
    <submittedName>
        <fullName evidence="2">Stage III sporulation protein AG</fullName>
    </submittedName>
</protein>
<feature type="transmembrane region" description="Helical" evidence="1">
    <location>
        <begin position="29"/>
        <end position="46"/>
    </location>
</feature>
<keyword evidence="1" id="KW-0472">Membrane</keyword>
<accession>A0A1I4KRE4</accession>
<sequence length="201" mass="21860">MSGMESFLTYAKKIWPQQLLKDGVINTRLIWLGLLGIILLVMGGVIDRQTVSPSPKVSNEPLKVAVPVNLSYEEAIEGKLTHTLSQVKGAGTVVVNITWENSSTQEHARNITKESKIIQEKDTAGGVRSTTETKESTQILVSKENNMDHPVLVKEIKPMIKGVLVIADGAYDSNIKAVLTKAVEAGLGIPSYKITVLAQKK</sequence>
<keyword evidence="1" id="KW-1133">Transmembrane helix</keyword>
<keyword evidence="1" id="KW-0812">Transmembrane</keyword>
<evidence type="ECO:0000313" key="3">
    <source>
        <dbReference type="Proteomes" id="UP000199520"/>
    </source>
</evidence>
<gene>
    <name evidence="2" type="ORF">SAMN04490355_101948</name>
</gene>
<dbReference type="Proteomes" id="UP000199520">
    <property type="component" value="Unassembled WGS sequence"/>
</dbReference>
<name>A0A1I4KRE4_9FIRM</name>
<proteinExistence type="predicted"/>
<dbReference type="EMBL" id="FOTS01000019">
    <property type="protein sequence ID" value="SFL81328.1"/>
    <property type="molecule type" value="Genomic_DNA"/>
</dbReference>
<dbReference type="OrthoDB" id="1634070at2"/>
<dbReference type="STRING" id="1123291.SAMN04490355_101948"/>
<keyword evidence="3" id="KW-1185">Reference proteome</keyword>
<evidence type="ECO:0000256" key="1">
    <source>
        <dbReference type="SAM" id="Phobius"/>
    </source>
</evidence>